<keyword evidence="15" id="KW-0464">Manganese</keyword>
<evidence type="ECO:0000256" key="16">
    <source>
        <dbReference type="ARBA" id="ARBA00030723"/>
    </source>
</evidence>
<feature type="region of interest" description="Disordered" evidence="21">
    <location>
        <begin position="73"/>
        <end position="94"/>
    </location>
</feature>
<evidence type="ECO:0000256" key="14">
    <source>
        <dbReference type="ARBA" id="ARBA00023180"/>
    </source>
</evidence>
<comment type="subcellular location">
    <subcellularLocation>
        <location evidence="2">Golgi apparatus membrane</location>
        <topology evidence="2">Single-pass type II membrane protein</topology>
    </subcellularLocation>
</comment>
<evidence type="ECO:0000256" key="5">
    <source>
        <dbReference type="ARBA" id="ARBA00017962"/>
    </source>
</evidence>
<dbReference type="GO" id="GO:0000139">
    <property type="term" value="C:Golgi membrane"/>
    <property type="evidence" value="ECO:0007669"/>
    <property type="project" value="UniProtKB-SubCell"/>
</dbReference>
<comment type="caution">
    <text evidence="22">The sequence shown here is derived from an EMBL/GenBank/DDBJ whole genome shotgun (WGS) entry which is preliminary data.</text>
</comment>
<dbReference type="Pfam" id="PF13896">
    <property type="entry name" value="Glyco_transf_49"/>
    <property type="match status" value="1"/>
</dbReference>
<dbReference type="EMBL" id="LNIX01000002">
    <property type="protein sequence ID" value="OXA60519.1"/>
    <property type="molecule type" value="Genomic_DNA"/>
</dbReference>
<evidence type="ECO:0000313" key="23">
    <source>
        <dbReference type="Proteomes" id="UP000198287"/>
    </source>
</evidence>
<feature type="compositionally biased region" description="Polar residues" evidence="21">
    <location>
        <begin position="205"/>
        <end position="216"/>
    </location>
</feature>
<evidence type="ECO:0000313" key="22">
    <source>
        <dbReference type="EMBL" id="OXA60519.1"/>
    </source>
</evidence>
<evidence type="ECO:0000256" key="21">
    <source>
        <dbReference type="SAM" id="MobiDB-lite"/>
    </source>
</evidence>
<evidence type="ECO:0000256" key="3">
    <source>
        <dbReference type="ARBA" id="ARBA00004922"/>
    </source>
</evidence>
<feature type="region of interest" description="Disordered" evidence="21">
    <location>
        <begin position="172"/>
        <end position="216"/>
    </location>
</feature>
<keyword evidence="10" id="KW-0735">Signal-anchor</keyword>
<gene>
    <name evidence="22" type="ORF">Fcan01_05539</name>
</gene>
<evidence type="ECO:0000256" key="12">
    <source>
        <dbReference type="ARBA" id="ARBA00023034"/>
    </source>
</evidence>
<dbReference type="GO" id="GO:0046872">
    <property type="term" value="F:metal ion binding"/>
    <property type="evidence" value="ECO:0007669"/>
    <property type="project" value="UniProtKB-KW"/>
</dbReference>
<dbReference type="GO" id="GO:0035269">
    <property type="term" value="P:protein O-linked glycosylation via mannose"/>
    <property type="evidence" value="ECO:0007669"/>
    <property type="project" value="TreeGrafter"/>
</dbReference>
<evidence type="ECO:0000256" key="9">
    <source>
        <dbReference type="ARBA" id="ARBA00022723"/>
    </source>
</evidence>
<keyword evidence="14" id="KW-0325">Glycoprotein</keyword>
<dbReference type="AlphaFoldDB" id="A0A226ESP5"/>
<dbReference type="Proteomes" id="UP000198287">
    <property type="component" value="Unassembled WGS sequence"/>
</dbReference>
<evidence type="ECO:0000256" key="19">
    <source>
        <dbReference type="ARBA" id="ARBA00033291"/>
    </source>
</evidence>
<evidence type="ECO:0000256" key="11">
    <source>
        <dbReference type="ARBA" id="ARBA00022989"/>
    </source>
</evidence>
<dbReference type="GO" id="GO:0015020">
    <property type="term" value="F:glucuronosyltransferase activity"/>
    <property type="evidence" value="ECO:0007669"/>
    <property type="project" value="InterPro"/>
</dbReference>
<evidence type="ECO:0000256" key="13">
    <source>
        <dbReference type="ARBA" id="ARBA00023136"/>
    </source>
</evidence>
<evidence type="ECO:0000256" key="1">
    <source>
        <dbReference type="ARBA" id="ARBA00001936"/>
    </source>
</evidence>
<dbReference type="PANTHER" id="PTHR46420">
    <property type="entry name" value="BETA-1,4-GLUCURONYLTRANSFERASE 1"/>
    <property type="match status" value="1"/>
</dbReference>
<dbReference type="UniPathway" id="UPA00378"/>
<comment type="pathway">
    <text evidence="3">Protein modification; protein glycosylation.</text>
</comment>
<evidence type="ECO:0000256" key="10">
    <source>
        <dbReference type="ARBA" id="ARBA00022968"/>
    </source>
</evidence>
<evidence type="ECO:0000256" key="7">
    <source>
        <dbReference type="ARBA" id="ARBA00022679"/>
    </source>
</evidence>
<evidence type="ECO:0000256" key="17">
    <source>
        <dbReference type="ARBA" id="ARBA00032175"/>
    </source>
</evidence>
<keyword evidence="23" id="KW-1185">Reference proteome</keyword>
<dbReference type="PANTHER" id="PTHR46420:SF1">
    <property type="entry name" value="BETA-1,4-GLUCURONYLTRANSFERASE 1"/>
    <property type="match status" value="1"/>
</dbReference>
<comment type="cofactor">
    <cofactor evidence="1">
        <name>Mn(2+)</name>
        <dbReference type="ChEBI" id="CHEBI:29035"/>
    </cofactor>
</comment>
<evidence type="ECO:0000256" key="2">
    <source>
        <dbReference type="ARBA" id="ARBA00004323"/>
    </source>
</evidence>
<evidence type="ECO:0000256" key="4">
    <source>
        <dbReference type="ARBA" id="ARBA00008539"/>
    </source>
</evidence>
<reference evidence="22 23" key="1">
    <citation type="submission" date="2015-12" db="EMBL/GenBank/DDBJ databases">
        <title>The genome of Folsomia candida.</title>
        <authorList>
            <person name="Faddeeva A."/>
            <person name="Derks M.F."/>
            <person name="Anvar Y."/>
            <person name="Smit S."/>
            <person name="Van Straalen N."/>
            <person name="Roelofs D."/>
        </authorList>
    </citation>
    <scope>NUCLEOTIDE SEQUENCE [LARGE SCALE GENOMIC DNA]</scope>
    <source>
        <strain evidence="22 23">VU population</strain>
        <tissue evidence="22">Whole body</tissue>
    </source>
</reference>
<dbReference type="OrthoDB" id="9974378at2759"/>
<keyword evidence="12" id="KW-0333">Golgi apparatus</keyword>
<keyword evidence="7" id="KW-0808">Transferase</keyword>
<protein>
    <recommendedName>
        <fullName evidence="5">Beta-1,4-glucuronyltransferase 1</fullName>
    </recommendedName>
    <alternativeName>
        <fullName evidence="16">I-beta-1,3-N-acetylglucosaminyltransferase</fullName>
    </alternativeName>
    <alternativeName>
        <fullName evidence="19">N-acetyllactosaminide beta-1,3-N-acetylglucosaminyltransferase</fullName>
    </alternativeName>
    <alternativeName>
        <fullName evidence="17">Poly-N-acetyllactosamine extension enzyme</fullName>
    </alternativeName>
    <alternativeName>
        <fullName evidence="18">UDP-GlcNAc:betaGal beta-1,3-N-acetylglucosaminyltransferase 1</fullName>
    </alternativeName>
</protein>
<keyword evidence="13" id="KW-0472">Membrane</keyword>
<accession>A0A226ESP5</accession>
<feature type="region of interest" description="Disordered" evidence="21">
    <location>
        <begin position="39"/>
        <end position="61"/>
    </location>
</feature>
<evidence type="ECO:0000256" key="15">
    <source>
        <dbReference type="ARBA" id="ARBA00023211"/>
    </source>
</evidence>
<keyword evidence="11" id="KW-1133">Transmembrane helix</keyword>
<keyword evidence="6" id="KW-0328">Glycosyltransferase</keyword>
<keyword evidence="9" id="KW-0479">Metal-binding</keyword>
<sequence>MQEVLLERLFHDDEGSTIVDSTGEYRVVFDIAGPQRESILSQSQLSPQTQPQQPNPVAAAAAAVEKPALLPGNANNDDFSIDEDVTDQEPPPSEDLTLVTHGDLMTTKKYLIPLVDRWNGPVSLVLFATNSSNVEAVLELIAHLRFCSDVVRQYVNFHVVFPLVETHVRYSAASSSGKRPINKTGLDKNKRIGSGGNGASKNRRSSTPSKNNNNSAVSAIDFETECQYFQDQREGSKLYKNFRESSDPLLDLGSGGGAATGGSSVMVSTTSFVMNGPQYPINLLRNVARKRVLTDYSLVIPLYLQPSEGLRSKFHKMVKRRKDLDEKTVFVIPSFESKNNETPRNKADLLKLLHSYQARPYHFELCWKCQVHSDYESWGHEAGKDDELSVMYEVLWKDPWEPFFISDNTVPLFDEGFRHPSLDRLSQLCELHVAGYKFAVLNEPFLIHPGYITPTPFHLNSFNKNTNSNLDTNRAKFRQFKHELKNRYPHSTRRCY</sequence>
<keyword evidence="8" id="KW-0812">Transmembrane</keyword>
<evidence type="ECO:0000256" key="18">
    <source>
        <dbReference type="ARBA" id="ARBA00032181"/>
    </source>
</evidence>
<organism evidence="22 23">
    <name type="scientific">Folsomia candida</name>
    <name type="common">Springtail</name>
    <dbReference type="NCBI Taxonomy" id="158441"/>
    <lineage>
        <taxon>Eukaryota</taxon>
        <taxon>Metazoa</taxon>
        <taxon>Ecdysozoa</taxon>
        <taxon>Arthropoda</taxon>
        <taxon>Hexapoda</taxon>
        <taxon>Collembola</taxon>
        <taxon>Entomobryomorpha</taxon>
        <taxon>Isotomoidea</taxon>
        <taxon>Isotomidae</taxon>
        <taxon>Proisotominae</taxon>
        <taxon>Folsomia</taxon>
    </lineage>
</organism>
<comment type="catalytic activity">
    <reaction evidence="20">
        <text>3-O-[beta-D-Xyl-(1-&gt;4)-Rib-ol-P-Rib-ol-P-3-beta-D-GalNAc-(1-&gt;3)-beta-D-GlcNAc-(1-&gt;4)-(O-6-P-alpha-D-Man)]-Thr-[protein] + UDP-alpha-D-glucuronate = 3-O-[beta-D-GlcA-(1-&gt;3)-beta-D-Xyl-(1-&gt;4)-Rib-ol-P-Rib-ol-P-3-beta-D-GalNAc-(1-&gt;3)-beta-D-GlcNAc-(1-&gt;4)-(O-6-P-alpha-D-Man)]-Thr-[protein] + UDP + H(+)</text>
        <dbReference type="Rhea" id="RHEA:46860"/>
        <dbReference type="Rhea" id="RHEA-COMP:15023"/>
        <dbReference type="Rhea" id="RHEA-COMP:17482"/>
        <dbReference type="ChEBI" id="CHEBI:15378"/>
        <dbReference type="ChEBI" id="CHEBI:58052"/>
        <dbReference type="ChEBI" id="CHEBI:58223"/>
        <dbReference type="ChEBI" id="CHEBI:142405"/>
        <dbReference type="ChEBI" id="CHEBI:177336"/>
    </reaction>
</comment>
<evidence type="ECO:0000256" key="20">
    <source>
        <dbReference type="ARBA" id="ARBA00047852"/>
    </source>
</evidence>
<comment type="similarity">
    <text evidence="4">Belongs to the glycosyltransferase 49 family.</text>
</comment>
<dbReference type="InterPro" id="IPR043189">
    <property type="entry name" value="B4GAT1"/>
</dbReference>
<evidence type="ECO:0000256" key="6">
    <source>
        <dbReference type="ARBA" id="ARBA00022676"/>
    </source>
</evidence>
<name>A0A226ESP5_FOLCA</name>
<evidence type="ECO:0000256" key="8">
    <source>
        <dbReference type="ARBA" id="ARBA00022692"/>
    </source>
</evidence>
<proteinExistence type="inferred from homology"/>